<dbReference type="AlphaFoldDB" id="A0A9Q6EJA1"/>
<accession>A0A9Q6EJA1</accession>
<dbReference type="RefSeq" id="WP_099066842.1">
    <property type="nucleotide sequence ID" value="NZ_LAHD01000082.1"/>
</dbReference>
<protein>
    <submittedName>
        <fullName evidence="1">Uncharacterized protein</fullName>
    </submittedName>
</protein>
<sequence length="177" mass="19907">MDNLLDNFQLLGNIQLDVFKYLDKYFLSQSQVAEAIGVDKSVMSRFLRELRENEGYTGCINDGVNDLKALSSNGYTGCMIPIENNGNGKRGGSRIDAIPIQVAMLFWVNQTKKGRIKAESLVYACAMEPLETRCNKLFGDEISEDKRNLLLAERATWGDARGYCNSEVKRNLSECFI</sequence>
<name>A0A9Q6EJA1_NOSLI</name>
<reference evidence="1 2" key="1">
    <citation type="submission" date="2015-02" db="EMBL/GenBank/DDBJ databases">
        <title>Nostoc linckia genome annotation.</title>
        <authorList>
            <person name="Zhou Z."/>
        </authorList>
    </citation>
    <scope>NUCLEOTIDE SEQUENCE [LARGE SCALE GENOMIC DNA]</scope>
    <source>
        <strain evidence="2">z8</strain>
    </source>
</reference>
<comment type="caution">
    <text evidence="1">The sequence shown here is derived from an EMBL/GenBank/DDBJ whole genome shotgun (WGS) entry which is preliminary data.</text>
</comment>
<proteinExistence type="predicted"/>
<evidence type="ECO:0000313" key="2">
    <source>
        <dbReference type="Proteomes" id="UP000222310"/>
    </source>
</evidence>
<dbReference type="EMBL" id="LAHD01000082">
    <property type="protein sequence ID" value="PHK00353.1"/>
    <property type="molecule type" value="Genomic_DNA"/>
</dbReference>
<gene>
    <name evidence="1" type="ORF">VF08_24160</name>
</gene>
<dbReference type="Proteomes" id="UP000222310">
    <property type="component" value="Unassembled WGS sequence"/>
</dbReference>
<evidence type="ECO:0000313" key="1">
    <source>
        <dbReference type="EMBL" id="PHK00353.1"/>
    </source>
</evidence>
<organism evidence="1 2">
    <name type="scientific">Nostoc linckia z8</name>
    <dbReference type="NCBI Taxonomy" id="1628746"/>
    <lineage>
        <taxon>Bacteria</taxon>
        <taxon>Bacillati</taxon>
        <taxon>Cyanobacteriota</taxon>
        <taxon>Cyanophyceae</taxon>
        <taxon>Nostocales</taxon>
        <taxon>Nostocaceae</taxon>
        <taxon>Nostoc</taxon>
    </lineage>
</organism>